<accession>A0ABR8YVA4</accession>
<feature type="chain" id="PRO_5046776078" evidence="1">
    <location>
        <begin position="27"/>
        <end position="131"/>
    </location>
</feature>
<sequence length="131" mass="15322">MLGKKVISILLCSLVAFGSMTSVAYAKNDDSIKNHNVIKKQINNNQKNNFTISEENEESLKAFLRENSVSEENIQELIDKLNHGEVWDSLKEEYSDIKPVSTKYLDNRSIQNKYISRWIYTYKCNRITRRK</sequence>
<organism evidence="2 3">
    <name type="scientific">Clostridium faecium</name>
    <dbReference type="NCBI Taxonomy" id="2762223"/>
    <lineage>
        <taxon>Bacteria</taxon>
        <taxon>Bacillati</taxon>
        <taxon>Bacillota</taxon>
        <taxon>Clostridia</taxon>
        <taxon>Eubacteriales</taxon>
        <taxon>Clostridiaceae</taxon>
        <taxon>Clostridium</taxon>
    </lineage>
</organism>
<comment type="caution">
    <text evidence="2">The sequence shown here is derived from an EMBL/GenBank/DDBJ whole genome shotgun (WGS) entry which is preliminary data.</text>
</comment>
<gene>
    <name evidence="2" type="ORF">H9637_14230</name>
</gene>
<evidence type="ECO:0000313" key="3">
    <source>
        <dbReference type="Proteomes" id="UP000627166"/>
    </source>
</evidence>
<proteinExistence type="predicted"/>
<dbReference type="EMBL" id="JACSQB010000118">
    <property type="protein sequence ID" value="MBD8048181.1"/>
    <property type="molecule type" value="Genomic_DNA"/>
</dbReference>
<name>A0ABR8YVA4_9CLOT</name>
<protein>
    <submittedName>
        <fullName evidence="2">Uncharacterized protein</fullName>
    </submittedName>
</protein>
<evidence type="ECO:0000256" key="1">
    <source>
        <dbReference type="SAM" id="SignalP"/>
    </source>
</evidence>
<keyword evidence="3" id="KW-1185">Reference proteome</keyword>
<feature type="signal peptide" evidence="1">
    <location>
        <begin position="1"/>
        <end position="26"/>
    </location>
</feature>
<dbReference type="RefSeq" id="WP_191741131.1">
    <property type="nucleotide sequence ID" value="NZ_JACSQB010000118.1"/>
</dbReference>
<reference evidence="2 3" key="1">
    <citation type="submission" date="2020-08" db="EMBL/GenBank/DDBJ databases">
        <title>A Genomic Blueprint of the Chicken Gut Microbiome.</title>
        <authorList>
            <person name="Gilroy R."/>
            <person name="Ravi A."/>
            <person name="Getino M."/>
            <person name="Pursley I."/>
            <person name="Horton D.L."/>
            <person name="Alikhan N.-F."/>
            <person name="Baker D."/>
            <person name="Gharbi K."/>
            <person name="Hall N."/>
            <person name="Watson M."/>
            <person name="Adriaenssens E.M."/>
            <person name="Foster-Nyarko E."/>
            <person name="Jarju S."/>
            <person name="Secka A."/>
            <person name="Antonio M."/>
            <person name="Oren A."/>
            <person name="Chaudhuri R."/>
            <person name="La Ragione R.M."/>
            <person name="Hildebrand F."/>
            <person name="Pallen M.J."/>
        </authorList>
    </citation>
    <scope>NUCLEOTIDE SEQUENCE [LARGE SCALE GENOMIC DNA]</scope>
    <source>
        <strain evidence="2 3">N37</strain>
    </source>
</reference>
<dbReference type="Proteomes" id="UP000627166">
    <property type="component" value="Unassembled WGS sequence"/>
</dbReference>
<evidence type="ECO:0000313" key="2">
    <source>
        <dbReference type="EMBL" id="MBD8048181.1"/>
    </source>
</evidence>
<keyword evidence="1" id="KW-0732">Signal</keyword>